<feature type="compositionally biased region" description="Polar residues" evidence="2">
    <location>
        <begin position="33"/>
        <end position="47"/>
    </location>
</feature>
<gene>
    <name evidence="3" type="ORF">DL764_002579</name>
</gene>
<dbReference type="InterPro" id="IPR047141">
    <property type="entry name" value="Stealth"/>
</dbReference>
<feature type="region of interest" description="Disordered" evidence="2">
    <location>
        <begin position="33"/>
        <end position="59"/>
    </location>
</feature>
<evidence type="ECO:0000256" key="2">
    <source>
        <dbReference type="SAM" id="MobiDB-lite"/>
    </source>
</evidence>
<reference evidence="3 4" key="1">
    <citation type="submission" date="2018-06" db="EMBL/GenBank/DDBJ databases">
        <title>Complete Genomes of Monosporascus.</title>
        <authorList>
            <person name="Robinson A.J."/>
            <person name="Natvig D.O."/>
        </authorList>
    </citation>
    <scope>NUCLEOTIDE SEQUENCE [LARGE SCALE GENOMIC DNA]</scope>
    <source>
        <strain evidence="3 4">CBS 110550</strain>
    </source>
</reference>
<comment type="caution">
    <text evidence="3">The sequence shown here is derived from an EMBL/GenBank/DDBJ whole genome shotgun (WGS) entry which is preliminary data.</text>
</comment>
<proteinExistence type="predicted"/>
<dbReference type="AlphaFoldDB" id="A0A4Q4TN81"/>
<dbReference type="STRING" id="155417.A0A4Q4TN81"/>
<keyword evidence="4" id="KW-1185">Reference proteome</keyword>
<dbReference type="EMBL" id="QJNU01000100">
    <property type="protein sequence ID" value="RYP07327.1"/>
    <property type="molecule type" value="Genomic_DNA"/>
</dbReference>
<dbReference type="GO" id="GO:0016740">
    <property type="term" value="F:transferase activity"/>
    <property type="evidence" value="ECO:0007669"/>
    <property type="project" value="UniProtKB-KW"/>
</dbReference>
<dbReference type="OrthoDB" id="263283at2759"/>
<keyword evidence="1" id="KW-0808">Transferase</keyword>
<dbReference type="GO" id="GO:0005794">
    <property type="term" value="C:Golgi apparatus"/>
    <property type="evidence" value="ECO:0007669"/>
    <property type="project" value="TreeGrafter"/>
</dbReference>
<protein>
    <submittedName>
        <fullName evidence="3">Uncharacterized protein</fullName>
    </submittedName>
</protein>
<dbReference type="PANTHER" id="PTHR24045">
    <property type="match status" value="1"/>
</dbReference>
<dbReference type="Proteomes" id="UP000293360">
    <property type="component" value="Unassembled WGS sequence"/>
</dbReference>
<evidence type="ECO:0000256" key="1">
    <source>
        <dbReference type="ARBA" id="ARBA00022679"/>
    </source>
</evidence>
<sequence length="298" mass="34124">MISSSARSIPAMKRAMSQCLWVKQWITRKLSTARRTSTGARQGYNQQEHNHGAAKFDSSGPELRIVESKEVRVPIPGVRLEVEEFQVGGIPLVEAVRDVELDGWEDEWFANGRFEVESWGPLEEPKMDFVYKWVNGLDEAFKKIRHQYELTQLNDDAGKWISRHGTNRYRDWGELLYSLRSLDRHAAGFISKIQILINSVAAKPDGTGELRPQRSSWLHEDPETDENVLVLNQEAFFREEEQPAIVWGLTFFGTQDLTTRDRGGLMRKAMASFPGPAARGACDRFRGESHHYQIYPCI</sequence>
<evidence type="ECO:0000313" key="3">
    <source>
        <dbReference type="EMBL" id="RYP07327.1"/>
    </source>
</evidence>
<dbReference type="PANTHER" id="PTHR24045:SF0">
    <property type="entry name" value="N-ACETYLGLUCOSAMINE-1-PHOSPHOTRANSFERASE SUBUNITS ALPHA_BETA"/>
    <property type="match status" value="1"/>
</dbReference>
<accession>A0A4Q4TN81</accession>
<name>A0A4Q4TN81_9PEZI</name>
<organism evidence="3 4">
    <name type="scientific">Monosporascus ibericus</name>
    <dbReference type="NCBI Taxonomy" id="155417"/>
    <lineage>
        <taxon>Eukaryota</taxon>
        <taxon>Fungi</taxon>
        <taxon>Dikarya</taxon>
        <taxon>Ascomycota</taxon>
        <taxon>Pezizomycotina</taxon>
        <taxon>Sordariomycetes</taxon>
        <taxon>Xylariomycetidae</taxon>
        <taxon>Xylariales</taxon>
        <taxon>Xylariales incertae sedis</taxon>
        <taxon>Monosporascus</taxon>
    </lineage>
</organism>
<evidence type="ECO:0000313" key="4">
    <source>
        <dbReference type="Proteomes" id="UP000293360"/>
    </source>
</evidence>